<dbReference type="STRING" id="70415.A0A5S6QKG3"/>
<evidence type="ECO:0000313" key="3">
    <source>
        <dbReference type="Proteomes" id="UP000046395"/>
    </source>
</evidence>
<proteinExistence type="predicted"/>
<dbReference type="Pfam" id="PF23416">
    <property type="entry name" value="DUF7107"/>
    <property type="match status" value="1"/>
</dbReference>
<dbReference type="Proteomes" id="UP000046395">
    <property type="component" value="Unassembled WGS sequence"/>
</dbReference>
<dbReference type="WBParaSite" id="TMUE_2000007382.1">
    <property type="protein sequence ID" value="TMUE_2000007382.1"/>
    <property type="gene ID" value="WBGene00299869"/>
</dbReference>
<feature type="signal peptide" evidence="1">
    <location>
        <begin position="1"/>
        <end position="24"/>
    </location>
</feature>
<evidence type="ECO:0000256" key="1">
    <source>
        <dbReference type="SAM" id="SignalP"/>
    </source>
</evidence>
<name>A0A5S6QKG3_TRIMR</name>
<accession>A0A5S6QKG3</accession>
<keyword evidence="1" id="KW-0732">Signal</keyword>
<reference evidence="3" key="2">
    <citation type="submission" date="2014-03" db="EMBL/GenBank/DDBJ databases">
        <title>The whipworm genome and dual-species transcriptomics of an intimate host-pathogen interaction.</title>
        <authorList>
            <person name="Foth B.J."/>
            <person name="Tsai I.J."/>
            <person name="Reid A.J."/>
            <person name="Bancroft A.J."/>
            <person name="Nichol S."/>
            <person name="Tracey A."/>
            <person name="Holroyd N."/>
            <person name="Cotton J.A."/>
            <person name="Stanley E.J."/>
            <person name="Zarowiecki M."/>
            <person name="Liu J.Z."/>
            <person name="Huckvale T."/>
            <person name="Cooper P.J."/>
            <person name="Grencis R.K."/>
            <person name="Berriman M."/>
        </authorList>
    </citation>
    <scope>NUCLEOTIDE SEQUENCE [LARGE SCALE GENOMIC DNA]</scope>
    <source>
        <strain evidence="3">Edinburgh</strain>
    </source>
</reference>
<dbReference type="AlphaFoldDB" id="A0A5S6QKG3"/>
<keyword evidence="3" id="KW-1185">Reference proteome</keyword>
<feature type="domain" description="DUF7107" evidence="2">
    <location>
        <begin position="93"/>
        <end position="140"/>
    </location>
</feature>
<protein>
    <submittedName>
        <fullName evidence="4">EB domain-containing protein</fullName>
    </submittedName>
</protein>
<evidence type="ECO:0000313" key="4">
    <source>
        <dbReference type="WBParaSite" id="TMUE_2000007382.1"/>
    </source>
</evidence>
<dbReference type="InterPro" id="IPR055531">
    <property type="entry name" value="DUF7107"/>
</dbReference>
<reference evidence="4" key="3">
    <citation type="submission" date="2019-12" db="UniProtKB">
        <authorList>
            <consortium name="WormBaseParasite"/>
        </authorList>
    </citation>
    <scope>IDENTIFICATION</scope>
</reference>
<feature type="chain" id="PRO_5044624323" evidence="1">
    <location>
        <begin position="25"/>
        <end position="148"/>
    </location>
</feature>
<organism evidence="3 4">
    <name type="scientific">Trichuris muris</name>
    <name type="common">Mouse whipworm</name>
    <dbReference type="NCBI Taxonomy" id="70415"/>
    <lineage>
        <taxon>Eukaryota</taxon>
        <taxon>Metazoa</taxon>
        <taxon>Ecdysozoa</taxon>
        <taxon>Nematoda</taxon>
        <taxon>Enoplea</taxon>
        <taxon>Dorylaimia</taxon>
        <taxon>Trichinellida</taxon>
        <taxon>Trichuridae</taxon>
        <taxon>Trichuris</taxon>
    </lineage>
</organism>
<reference evidence="3" key="1">
    <citation type="submission" date="2013-11" db="EMBL/GenBank/DDBJ databases">
        <authorList>
            <person name="Aslett M."/>
        </authorList>
    </citation>
    <scope>NUCLEOTIDE SEQUENCE [LARGE SCALE GENOMIC DNA]</scope>
    <source>
        <strain evidence="3">Edinburgh</strain>
    </source>
</reference>
<dbReference type="WBParaSite" id="TMUE_2000007382.2">
    <property type="protein sequence ID" value="TMUE_2000007382.2"/>
    <property type="gene ID" value="WBGene00299869"/>
</dbReference>
<evidence type="ECO:0000259" key="2">
    <source>
        <dbReference type="Pfam" id="PF23416"/>
    </source>
</evidence>
<sequence>MGDAVPWRLLVLTICLYWFHRFEACQTLMHEQCTGFGSLCFQKHCVAGQLAGFGQGCRNDAQCRRNVKPGWSALSYGCKLGQCFQLIRSTANRCTKQSDCLGQTMCIRQACVPAQPTEHYCRRNSVCNFGEKCVGGLCFEPVPSVTFP</sequence>